<dbReference type="InterPro" id="IPR020556">
    <property type="entry name" value="Amidase_CS"/>
</dbReference>
<dbReference type="GO" id="GO:0003824">
    <property type="term" value="F:catalytic activity"/>
    <property type="evidence" value="ECO:0007669"/>
    <property type="project" value="InterPro"/>
</dbReference>
<protein>
    <submittedName>
        <fullName evidence="2">Unannotated protein</fullName>
    </submittedName>
</protein>
<dbReference type="Pfam" id="PF01425">
    <property type="entry name" value="Amidase"/>
    <property type="match status" value="1"/>
</dbReference>
<dbReference type="PROSITE" id="PS00571">
    <property type="entry name" value="AMIDASES"/>
    <property type="match status" value="1"/>
</dbReference>
<dbReference type="PANTHER" id="PTHR11895:SF7">
    <property type="entry name" value="GLUTAMYL-TRNA(GLN) AMIDOTRANSFERASE SUBUNIT A, MITOCHONDRIAL"/>
    <property type="match status" value="1"/>
</dbReference>
<organism evidence="2">
    <name type="scientific">freshwater metagenome</name>
    <dbReference type="NCBI Taxonomy" id="449393"/>
    <lineage>
        <taxon>unclassified sequences</taxon>
        <taxon>metagenomes</taxon>
        <taxon>ecological metagenomes</taxon>
    </lineage>
</organism>
<dbReference type="InterPro" id="IPR036928">
    <property type="entry name" value="AS_sf"/>
</dbReference>
<dbReference type="InterPro" id="IPR000120">
    <property type="entry name" value="Amidase"/>
</dbReference>
<evidence type="ECO:0000313" key="2">
    <source>
        <dbReference type="EMBL" id="CAB5001148.1"/>
    </source>
</evidence>
<accession>A0A6J7P819</accession>
<sequence length="481" mass="51812">MSKLTNCDATEQAAMVARGEVSARELVDAAIQQAHAVNGDINAIIHPRFEKAQQEASGTLPQGAFTGVPLVLKDLGAPLAGEPHHMGTRFLKEAGYVAPSNSYLTDRFLRAGFVVIGRTNTPEFGNTITTEPLSYGPSRNPWNLEHSTGGSSGGSAASVAAHIVPVGHANDGGGSIRVPASECGLVGLKPSRGRVSKGPDMGETWMGATIDGCVTRTVRDTAAVLDVISGYESGDPYTAPPFVRPLVQEVGMNPGSLRIGILDHPLFEYQMRNQESSESVAHVAKVLTSLGHRVDVSYPNALAEEEFAGKFTAIVAAWTHNDVSAFERMFGRAIGENDLEPDNIRMREMGRAVTAEMYLSNMTWLHAWCRRVVQWWEPIDGSEPYDILLTPTLAGPPPRIGHLSGPQGGRHLREIMAYTSQFNLTGQPAISLPLHWSESGLPMGVQFVGAPFREDVLVRLAAQLEEAMPWVDRVAPVVANP</sequence>
<reference evidence="2" key="1">
    <citation type="submission" date="2020-05" db="EMBL/GenBank/DDBJ databases">
        <authorList>
            <person name="Chiriac C."/>
            <person name="Salcher M."/>
            <person name="Ghai R."/>
            <person name="Kavagutti S V."/>
        </authorList>
    </citation>
    <scope>NUCLEOTIDE SEQUENCE</scope>
</reference>
<gene>
    <name evidence="2" type="ORF">UFOPK4057_00313</name>
</gene>
<dbReference type="EMBL" id="CAFBPC010000051">
    <property type="protein sequence ID" value="CAB5001148.1"/>
    <property type="molecule type" value="Genomic_DNA"/>
</dbReference>
<feature type="domain" description="Amidase" evidence="1">
    <location>
        <begin position="25"/>
        <end position="457"/>
    </location>
</feature>
<evidence type="ECO:0000259" key="1">
    <source>
        <dbReference type="Pfam" id="PF01425"/>
    </source>
</evidence>
<dbReference type="AlphaFoldDB" id="A0A6J7P819"/>
<dbReference type="PANTHER" id="PTHR11895">
    <property type="entry name" value="TRANSAMIDASE"/>
    <property type="match status" value="1"/>
</dbReference>
<proteinExistence type="predicted"/>
<name>A0A6J7P819_9ZZZZ</name>
<dbReference type="SUPFAM" id="SSF75304">
    <property type="entry name" value="Amidase signature (AS) enzymes"/>
    <property type="match status" value="1"/>
</dbReference>
<dbReference type="InterPro" id="IPR023631">
    <property type="entry name" value="Amidase_dom"/>
</dbReference>
<dbReference type="Gene3D" id="3.90.1300.10">
    <property type="entry name" value="Amidase signature (AS) domain"/>
    <property type="match status" value="1"/>
</dbReference>